<sequence length="89" mass="9879">MKQTTINFSAKLPPSPWRSGILQAGRHPDFFGKAYKRSKGINIVTRPAPALQKINNKTTLNISSLFSLSPLDFSLAAQKPFAFPSVTYR</sequence>
<reference evidence="2" key="1">
    <citation type="journal article" date="2019" name="Int. J. Syst. Evol. Microbiol.">
        <title>The Global Catalogue of Microorganisms (GCM) 10K type strain sequencing project: providing services to taxonomists for standard genome sequencing and annotation.</title>
        <authorList>
            <consortium name="The Broad Institute Genomics Platform"/>
            <consortium name="The Broad Institute Genome Sequencing Center for Infectious Disease"/>
            <person name="Wu L."/>
            <person name="Ma J."/>
        </authorList>
    </citation>
    <scope>NUCLEOTIDE SEQUENCE [LARGE SCALE GENOMIC DNA]</scope>
    <source>
        <strain evidence="2">KCTC 42866</strain>
    </source>
</reference>
<organism evidence="1 2">
    <name type="scientific">Pedobacter vanadiisoli</name>
    <dbReference type="NCBI Taxonomy" id="1761975"/>
    <lineage>
        <taxon>Bacteria</taxon>
        <taxon>Pseudomonadati</taxon>
        <taxon>Bacteroidota</taxon>
        <taxon>Sphingobacteriia</taxon>
        <taxon>Sphingobacteriales</taxon>
        <taxon>Sphingobacteriaceae</taxon>
        <taxon>Pedobacter</taxon>
    </lineage>
</organism>
<evidence type="ECO:0000313" key="1">
    <source>
        <dbReference type="EMBL" id="MFD2582575.1"/>
    </source>
</evidence>
<dbReference type="RefSeq" id="WP_379077735.1">
    <property type="nucleotide sequence ID" value="NZ_JBHULL010000008.1"/>
</dbReference>
<protein>
    <submittedName>
        <fullName evidence="1">Uncharacterized protein</fullName>
    </submittedName>
</protein>
<comment type="caution">
    <text evidence="1">The sequence shown here is derived from an EMBL/GenBank/DDBJ whole genome shotgun (WGS) entry which is preliminary data.</text>
</comment>
<proteinExistence type="predicted"/>
<name>A0ABW5MH92_9SPHI</name>
<evidence type="ECO:0000313" key="2">
    <source>
        <dbReference type="Proteomes" id="UP001597461"/>
    </source>
</evidence>
<gene>
    <name evidence="1" type="ORF">ACFSR6_08755</name>
</gene>
<accession>A0ABW5MH92</accession>
<dbReference type="Proteomes" id="UP001597461">
    <property type="component" value="Unassembled WGS sequence"/>
</dbReference>
<dbReference type="EMBL" id="JBHULL010000008">
    <property type="protein sequence ID" value="MFD2582575.1"/>
    <property type="molecule type" value="Genomic_DNA"/>
</dbReference>
<keyword evidence="2" id="KW-1185">Reference proteome</keyword>